<organism evidence="13 14">
    <name type="scientific">Strigamia maritima</name>
    <name type="common">European centipede</name>
    <name type="synonym">Geophilus maritimus</name>
    <dbReference type="NCBI Taxonomy" id="126957"/>
    <lineage>
        <taxon>Eukaryota</taxon>
        <taxon>Metazoa</taxon>
        <taxon>Ecdysozoa</taxon>
        <taxon>Arthropoda</taxon>
        <taxon>Myriapoda</taxon>
        <taxon>Chilopoda</taxon>
        <taxon>Pleurostigmophora</taxon>
        <taxon>Geophilomorpha</taxon>
        <taxon>Linotaeniidae</taxon>
        <taxon>Strigamia</taxon>
    </lineage>
</organism>
<evidence type="ECO:0000256" key="6">
    <source>
        <dbReference type="ARBA" id="ARBA00022729"/>
    </source>
</evidence>
<evidence type="ECO:0000256" key="1">
    <source>
        <dbReference type="ARBA" id="ARBA00004167"/>
    </source>
</evidence>
<comment type="subcellular location">
    <subcellularLocation>
        <location evidence="2">Endomembrane system</location>
    </subcellularLocation>
    <subcellularLocation>
        <location evidence="1">Membrane</location>
        <topology evidence="1">Single-pass membrane protein</topology>
    </subcellularLocation>
</comment>
<dbReference type="InterPro" id="IPR050685">
    <property type="entry name" value="LDLR"/>
</dbReference>
<protein>
    <submittedName>
        <fullName evidence="13">Uncharacterized protein</fullName>
    </submittedName>
</protein>
<dbReference type="HOGENOM" id="CLU_486926_0_0_1"/>
<dbReference type="GO" id="GO:0005886">
    <property type="term" value="C:plasma membrane"/>
    <property type="evidence" value="ECO:0007669"/>
    <property type="project" value="TreeGrafter"/>
</dbReference>
<feature type="disulfide bond" evidence="12">
    <location>
        <begin position="418"/>
        <end position="433"/>
    </location>
</feature>
<dbReference type="SMART" id="SM00192">
    <property type="entry name" value="LDLa"/>
    <property type="match status" value="7"/>
</dbReference>
<feature type="disulfide bond" evidence="12">
    <location>
        <begin position="193"/>
        <end position="205"/>
    </location>
</feature>
<dbReference type="FunFam" id="4.10.400.10:FF:000024">
    <property type="entry name" value="Low-density lipoprotein RecePtor related"/>
    <property type="match status" value="1"/>
</dbReference>
<keyword evidence="4" id="KW-0245">EGF-like domain</keyword>
<dbReference type="GO" id="GO:0016192">
    <property type="term" value="P:vesicle-mediated transport"/>
    <property type="evidence" value="ECO:0007669"/>
    <property type="project" value="UniProtKB-ARBA"/>
</dbReference>
<dbReference type="GO" id="GO:0012505">
    <property type="term" value="C:endomembrane system"/>
    <property type="evidence" value="ECO:0007669"/>
    <property type="project" value="UniProtKB-SubCell"/>
</dbReference>
<feature type="disulfide bond" evidence="12">
    <location>
        <begin position="249"/>
        <end position="264"/>
    </location>
</feature>
<feature type="disulfide bond" evidence="12">
    <location>
        <begin position="212"/>
        <end position="227"/>
    </location>
</feature>
<feature type="disulfide bond" evidence="12">
    <location>
        <begin position="308"/>
        <end position="320"/>
    </location>
</feature>
<dbReference type="Pfam" id="PF00057">
    <property type="entry name" value="Ldl_recept_a"/>
    <property type="match status" value="7"/>
</dbReference>
<feature type="disulfide bond" evidence="12">
    <location>
        <begin position="315"/>
        <end position="333"/>
    </location>
</feature>
<dbReference type="Proteomes" id="UP000014500">
    <property type="component" value="Unassembled WGS sequence"/>
</dbReference>
<feature type="disulfide bond" evidence="12">
    <location>
        <begin position="406"/>
        <end position="424"/>
    </location>
</feature>
<keyword evidence="8" id="KW-1133">Transmembrane helix</keyword>
<dbReference type="InterPro" id="IPR023415">
    <property type="entry name" value="LDLR_class-A_CS"/>
</dbReference>
<keyword evidence="9" id="KW-0472">Membrane</keyword>
<evidence type="ECO:0000256" key="5">
    <source>
        <dbReference type="ARBA" id="ARBA00022692"/>
    </source>
</evidence>
<evidence type="ECO:0000256" key="3">
    <source>
        <dbReference type="ARBA" id="ARBA00009939"/>
    </source>
</evidence>
<feature type="disulfide bond" evidence="12">
    <location>
        <begin position="327"/>
        <end position="342"/>
    </location>
</feature>
<keyword evidence="7" id="KW-0677">Repeat</keyword>
<feature type="disulfide bond" evidence="12">
    <location>
        <begin position="399"/>
        <end position="411"/>
    </location>
</feature>
<dbReference type="InterPro" id="IPR036383">
    <property type="entry name" value="TSP1_rpt_sf"/>
</dbReference>
<feature type="disulfide bond" evidence="12">
    <location>
        <begin position="377"/>
        <end position="392"/>
    </location>
</feature>
<feature type="disulfide bond" evidence="12">
    <location>
        <begin position="365"/>
        <end position="383"/>
    </location>
</feature>
<accession>T1IV70</accession>
<name>T1IV70_STRMM</name>
<evidence type="ECO:0000313" key="13">
    <source>
        <dbReference type="EnsemblMetazoa" id="SMAR005063-PA"/>
    </source>
</evidence>
<evidence type="ECO:0000256" key="11">
    <source>
        <dbReference type="ARBA" id="ARBA00023180"/>
    </source>
</evidence>
<reference evidence="14" key="1">
    <citation type="submission" date="2011-05" db="EMBL/GenBank/DDBJ databases">
        <authorList>
            <person name="Richards S.R."/>
            <person name="Qu J."/>
            <person name="Jiang H."/>
            <person name="Jhangiani S.N."/>
            <person name="Agravi P."/>
            <person name="Goodspeed R."/>
            <person name="Gross S."/>
            <person name="Mandapat C."/>
            <person name="Jackson L."/>
            <person name="Mathew T."/>
            <person name="Pu L."/>
            <person name="Thornton R."/>
            <person name="Saada N."/>
            <person name="Wilczek-Boney K.B."/>
            <person name="Lee S."/>
            <person name="Kovar C."/>
            <person name="Wu Y."/>
            <person name="Scherer S.E."/>
            <person name="Worley K.C."/>
            <person name="Muzny D.M."/>
            <person name="Gibbs R."/>
        </authorList>
    </citation>
    <scope>NUCLEOTIDE SEQUENCE</scope>
    <source>
        <strain evidence="14">Brora</strain>
    </source>
</reference>
<keyword evidence="6" id="KW-0732">Signal</keyword>
<dbReference type="InterPro" id="IPR000884">
    <property type="entry name" value="TSP1_rpt"/>
</dbReference>
<dbReference type="Gene3D" id="2.20.100.10">
    <property type="entry name" value="Thrombospondin type-1 (TSP1) repeat"/>
    <property type="match status" value="1"/>
</dbReference>
<feature type="disulfide bond" evidence="12">
    <location>
        <begin position="268"/>
        <end position="280"/>
    </location>
</feature>
<dbReference type="PROSITE" id="PS50092">
    <property type="entry name" value="TSP1"/>
    <property type="match status" value="1"/>
</dbReference>
<reference evidence="13" key="2">
    <citation type="submission" date="2015-02" db="UniProtKB">
        <authorList>
            <consortium name="EnsemblMetazoa"/>
        </authorList>
    </citation>
    <scope>IDENTIFICATION</scope>
</reference>
<dbReference type="PROSITE" id="PS50068">
    <property type="entry name" value="LDLRA_2"/>
    <property type="match status" value="7"/>
</dbReference>
<evidence type="ECO:0000256" key="8">
    <source>
        <dbReference type="ARBA" id="ARBA00022989"/>
    </source>
</evidence>
<evidence type="ECO:0000256" key="2">
    <source>
        <dbReference type="ARBA" id="ARBA00004308"/>
    </source>
</evidence>
<feature type="disulfide bond" evidence="12">
    <location>
        <begin position="200"/>
        <end position="218"/>
    </location>
</feature>
<dbReference type="STRING" id="126957.T1IV70"/>
<evidence type="ECO:0000256" key="9">
    <source>
        <dbReference type="ARBA" id="ARBA00023136"/>
    </source>
</evidence>
<dbReference type="SUPFAM" id="SSF57424">
    <property type="entry name" value="LDL receptor-like module"/>
    <property type="match status" value="7"/>
</dbReference>
<evidence type="ECO:0000256" key="4">
    <source>
        <dbReference type="ARBA" id="ARBA00022536"/>
    </source>
</evidence>
<sequence>MVAARLQALALYPASYWRIQWSEWSPWSECETGRCPTNQTQVRTRECRTKNGTGPRLNDTRLCALLGGVGMEVKQCPCTASFVPKGLKEESESFTMSSNANAPTRYDLSTARLCHECLPSEVCLALHDDPFPFCREIKDPKDPFGCRGWCDTNTEYCQHLGNGSYRCVDDRLMISKASYVQKNLDSLHQLFICLVDEWRCKDGLCVPKEKLCDGHFNCYDMTDELDCDCEPGFFHCGNQTSCIPDSKKCDGVPDCWDGKDEANCSKPCDLGFFACNIGHCIPDFRFCDDYPDCSDASDEPIGCKVDLCAKKEYRCNNGRCLPFRWVCDGLDHCGDGSDELNCTTTHSPDIQRVLIYGCGAEQFSCSSGACIPLTAQCDGNEDCSDSSDELNCTNSSVTCLETDFKCQNGSCVSRKKKCNNVTDCTNGEDELNCGNGVPVCSAIEFTCQNGKCISKEDVCDMVNDCGDFSDERVLIMFQEKIIHFKQNHNETSQEQTIEVIVSTFKLKRTAMARGKEIQKGLLTICNRNFKIKAIEDFYLGLFVFNTRHLIRLFGLVIDES</sequence>
<dbReference type="CDD" id="cd00112">
    <property type="entry name" value="LDLa"/>
    <property type="match status" value="7"/>
</dbReference>
<keyword evidence="14" id="KW-1185">Reference proteome</keyword>
<feature type="disulfide bond" evidence="12">
    <location>
        <begin position="275"/>
        <end position="293"/>
    </location>
</feature>
<evidence type="ECO:0000256" key="12">
    <source>
        <dbReference type="PROSITE-ProRule" id="PRU00124"/>
    </source>
</evidence>
<comment type="caution">
    <text evidence="12">Lacks conserved residue(s) required for the propagation of feature annotation.</text>
</comment>
<evidence type="ECO:0000256" key="7">
    <source>
        <dbReference type="ARBA" id="ARBA00022737"/>
    </source>
</evidence>
<feature type="disulfide bond" evidence="12">
    <location>
        <begin position="447"/>
        <end position="465"/>
    </location>
</feature>
<dbReference type="eggNOG" id="KOG1215">
    <property type="taxonomic scope" value="Eukaryota"/>
</dbReference>
<dbReference type="EnsemblMetazoa" id="SMAR005063-RA">
    <property type="protein sequence ID" value="SMAR005063-PA"/>
    <property type="gene ID" value="SMAR005063"/>
</dbReference>
<feature type="disulfide bond" evidence="12">
    <location>
        <begin position="440"/>
        <end position="452"/>
    </location>
</feature>
<dbReference type="InterPro" id="IPR002172">
    <property type="entry name" value="LDrepeatLR_classA_rpt"/>
</dbReference>
<dbReference type="InterPro" id="IPR036055">
    <property type="entry name" value="LDL_receptor-like_sf"/>
</dbReference>
<comment type="similarity">
    <text evidence="3">Belongs to the LDLR family.</text>
</comment>
<feature type="disulfide bond" evidence="12">
    <location>
        <begin position="358"/>
        <end position="370"/>
    </location>
</feature>
<keyword evidence="11" id="KW-0325">Glycoprotein</keyword>
<keyword evidence="10 12" id="KW-1015">Disulfide bond</keyword>
<dbReference type="FunFam" id="4.10.400.10:FF:000034">
    <property type="entry name" value="Low-density lipoprotein receptor-related protein 2"/>
    <property type="match status" value="1"/>
</dbReference>
<evidence type="ECO:0000256" key="10">
    <source>
        <dbReference type="ARBA" id="ARBA00023157"/>
    </source>
</evidence>
<dbReference type="Gene3D" id="4.10.400.10">
    <property type="entry name" value="Low-density Lipoprotein Receptor"/>
    <property type="match status" value="7"/>
</dbReference>
<dbReference type="PANTHER" id="PTHR24270">
    <property type="entry name" value="LOW-DENSITY LIPOPROTEIN RECEPTOR-RELATED"/>
    <property type="match status" value="1"/>
</dbReference>
<dbReference type="AlphaFoldDB" id="T1IV70"/>
<dbReference type="PROSITE" id="PS01209">
    <property type="entry name" value="LDLRA_1"/>
    <property type="match status" value="2"/>
</dbReference>
<evidence type="ECO:0000313" key="14">
    <source>
        <dbReference type="Proteomes" id="UP000014500"/>
    </source>
</evidence>
<proteinExistence type="inferred from homology"/>
<keyword evidence="5" id="KW-0812">Transmembrane</keyword>
<dbReference type="EMBL" id="JH431575">
    <property type="status" value="NOT_ANNOTATED_CDS"/>
    <property type="molecule type" value="Genomic_DNA"/>
</dbReference>
<dbReference type="PRINTS" id="PR00261">
    <property type="entry name" value="LDLRECEPTOR"/>
</dbReference>
<dbReference type="PhylomeDB" id="T1IV70"/>